<organism evidence="1 2">
    <name type="scientific">Mariniblastus fucicola</name>
    <dbReference type="NCBI Taxonomy" id="980251"/>
    <lineage>
        <taxon>Bacteria</taxon>
        <taxon>Pseudomonadati</taxon>
        <taxon>Planctomycetota</taxon>
        <taxon>Planctomycetia</taxon>
        <taxon>Pirellulales</taxon>
        <taxon>Pirellulaceae</taxon>
        <taxon>Mariniblastus</taxon>
    </lineage>
</organism>
<dbReference type="KEGG" id="mff:MFFC18_06240"/>
<name>A0A5B9PC91_9BACT</name>
<keyword evidence="2" id="KW-1185">Reference proteome</keyword>
<protein>
    <submittedName>
        <fullName evidence="1">Uncharacterized protein</fullName>
    </submittedName>
</protein>
<dbReference type="AlphaFoldDB" id="A0A5B9PC91"/>
<accession>A0A5B9PC91</accession>
<dbReference type="STRING" id="980251.GCA_001642875_03077"/>
<dbReference type="EMBL" id="CP042912">
    <property type="protein sequence ID" value="QEG20773.1"/>
    <property type="molecule type" value="Genomic_DNA"/>
</dbReference>
<reference evidence="1 2" key="1">
    <citation type="submission" date="2019-08" db="EMBL/GenBank/DDBJ databases">
        <title>Deep-cultivation of Planctomycetes and their phenomic and genomic characterization uncovers novel biology.</title>
        <authorList>
            <person name="Wiegand S."/>
            <person name="Jogler M."/>
            <person name="Boedeker C."/>
            <person name="Pinto D."/>
            <person name="Vollmers J."/>
            <person name="Rivas-Marin E."/>
            <person name="Kohn T."/>
            <person name="Peeters S.H."/>
            <person name="Heuer A."/>
            <person name="Rast P."/>
            <person name="Oberbeckmann S."/>
            <person name="Bunk B."/>
            <person name="Jeske O."/>
            <person name="Meyerdierks A."/>
            <person name="Storesund J.E."/>
            <person name="Kallscheuer N."/>
            <person name="Luecker S."/>
            <person name="Lage O.M."/>
            <person name="Pohl T."/>
            <person name="Merkel B.J."/>
            <person name="Hornburger P."/>
            <person name="Mueller R.-W."/>
            <person name="Bruemmer F."/>
            <person name="Labrenz M."/>
            <person name="Spormann A.M."/>
            <person name="Op den Camp H."/>
            <person name="Overmann J."/>
            <person name="Amann R."/>
            <person name="Jetten M.S.M."/>
            <person name="Mascher T."/>
            <person name="Medema M.H."/>
            <person name="Devos D.P."/>
            <person name="Kaster A.-K."/>
            <person name="Ovreas L."/>
            <person name="Rohde M."/>
            <person name="Galperin M.Y."/>
            <person name="Jogler C."/>
        </authorList>
    </citation>
    <scope>NUCLEOTIDE SEQUENCE [LARGE SCALE GENOMIC DNA]</scope>
    <source>
        <strain evidence="1 2">FC18</strain>
    </source>
</reference>
<evidence type="ECO:0000313" key="2">
    <source>
        <dbReference type="Proteomes" id="UP000322214"/>
    </source>
</evidence>
<gene>
    <name evidence="1" type="ORF">MFFC18_06240</name>
</gene>
<evidence type="ECO:0000313" key="1">
    <source>
        <dbReference type="EMBL" id="QEG20773.1"/>
    </source>
</evidence>
<dbReference type="Proteomes" id="UP000322214">
    <property type="component" value="Chromosome"/>
</dbReference>
<proteinExistence type="predicted"/>
<sequence>MGFRLEAEACRKPLLVGRALILFANTHFFNASAWRQTSNTMNLATVHLLFQDFGIGIAAGRFPKFKVLDT</sequence>